<feature type="transmembrane region" description="Helical" evidence="1">
    <location>
        <begin position="75"/>
        <end position="96"/>
    </location>
</feature>
<organism evidence="2 3">
    <name type="scientific">Agrococcus citreus</name>
    <dbReference type="NCBI Taxonomy" id="84643"/>
    <lineage>
        <taxon>Bacteria</taxon>
        <taxon>Bacillati</taxon>
        <taxon>Actinomycetota</taxon>
        <taxon>Actinomycetes</taxon>
        <taxon>Micrococcales</taxon>
        <taxon>Microbacteriaceae</taxon>
        <taxon>Agrococcus</taxon>
    </lineage>
</organism>
<accession>A0ABN1Z0M2</accession>
<feature type="transmembrane region" description="Helical" evidence="1">
    <location>
        <begin position="111"/>
        <end position="128"/>
    </location>
</feature>
<dbReference type="Proteomes" id="UP001501266">
    <property type="component" value="Unassembled WGS sequence"/>
</dbReference>
<dbReference type="EMBL" id="BAAAKK010000005">
    <property type="protein sequence ID" value="GAA1425865.1"/>
    <property type="molecule type" value="Genomic_DNA"/>
</dbReference>
<dbReference type="PANTHER" id="PTHR36974:SF1">
    <property type="entry name" value="DOXX FAMILY MEMBRANE PROTEIN"/>
    <property type="match status" value="1"/>
</dbReference>
<comment type="caution">
    <text evidence="2">The sequence shown here is derived from an EMBL/GenBank/DDBJ whole genome shotgun (WGS) entry which is preliminary data.</text>
</comment>
<keyword evidence="3" id="KW-1185">Reference proteome</keyword>
<keyword evidence="1" id="KW-1133">Transmembrane helix</keyword>
<name>A0ABN1Z0M2_9MICO</name>
<feature type="transmembrane region" description="Helical" evidence="1">
    <location>
        <begin position="51"/>
        <end position="68"/>
    </location>
</feature>
<dbReference type="RefSeq" id="WP_425545749.1">
    <property type="nucleotide sequence ID" value="NZ_BAAAKK010000005.1"/>
</dbReference>
<proteinExistence type="predicted"/>
<sequence>MGAVRTAARLALGGALVFAGVSHLTFARKDFRAQVPDTVVELAPLDEDGVVLASGVVEIALGSAIALAPRGIRPLVGKVAAAFFAAVFPGNISQWINHRDAFGLDTDERRFGRLFFQPVLIAWALWATRPRRP</sequence>
<keyword evidence="1" id="KW-0812">Transmembrane</keyword>
<gene>
    <name evidence="2" type="ORF">GCM10009640_25550</name>
</gene>
<reference evidence="2 3" key="1">
    <citation type="journal article" date="2019" name="Int. J. Syst. Evol. Microbiol.">
        <title>The Global Catalogue of Microorganisms (GCM) 10K type strain sequencing project: providing services to taxonomists for standard genome sequencing and annotation.</title>
        <authorList>
            <consortium name="The Broad Institute Genomics Platform"/>
            <consortium name="The Broad Institute Genome Sequencing Center for Infectious Disease"/>
            <person name="Wu L."/>
            <person name="Ma J."/>
        </authorList>
    </citation>
    <scope>NUCLEOTIDE SEQUENCE [LARGE SCALE GENOMIC DNA]</scope>
    <source>
        <strain evidence="2 3">JCM 12398</strain>
    </source>
</reference>
<keyword evidence="1" id="KW-0472">Membrane</keyword>
<protein>
    <submittedName>
        <fullName evidence="2">Membrane protein</fullName>
    </submittedName>
</protein>
<dbReference type="PANTHER" id="PTHR36974">
    <property type="entry name" value="MEMBRANE PROTEIN-RELATED"/>
    <property type="match status" value="1"/>
</dbReference>
<evidence type="ECO:0000313" key="3">
    <source>
        <dbReference type="Proteomes" id="UP001501266"/>
    </source>
</evidence>
<evidence type="ECO:0000256" key="1">
    <source>
        <dbReference type="SAM" id="Phobius"/>
    </source>
</evidence>
<evidence type="ECO:0000313" key="2">
    <source>
        <dbReference type="EMBL" id="GAA1425865.1"/>
    </source>
</evidence>